<dbReference type="InterPro" id="IPR015421">
    <property type="entry name" value="PyrdxlP-dep_Trfase_major"/>
</dbReference>
<dbReference type="HAMAP" id="MF_01107">
    <property type="entry name" value="ArgD_aminotrans_3"/>
    <property type="match status" value="1"/>
</dbReference>
<keyword evidence="1 5" id="KW-0032">Aminotransferase</keyword>
<protein>
    <recommendedName>
        <fullName evidence="5">Acetylornithine aminotransferase</fullName>
        <shortName evidence="5">ACOAT</shortName>
        <ecNumber evidence="5">2.6.1.11</ecNumber>
    </recommendedName>
</protein>
<feature type="binding site" evidence="5">
    <location>
        <position position="279"/>
    </location>
    <ligand>
        <name>N(2)-acetyl-L-ornithine</name>
        <dbReference type="ChEBI" id="CHEBI:57805"/>
    </ligand>
</feature>
<dbReference type="Pfam" id="PF00202">
    <property type="entry name" value="Aminotran_3"/>
    <property type="match status" value="1"/>
</dbReference>
<feature type="binding site" evidence="5">
    <location>
        <position position="136"/>
    </location>
    <ligand>
        <name>pyridoxal 5'-phosphate</name>
        <dbReference type="ChEBI" id="CHEBI:597326"/>
    </ligand>
</feature>
<reference evidence="6 7" key="1">
    <citation type="submission" date="2019-11" db="EMBL/GenBank/DDBJ databases">
        <title>Bacillus lacus genome.</title>
        <authorList>
            <person name="Allen C.J."/>
            <person name="Newman J.D."/>
        </authorList>
    </citation>
    <scope>NUCLEOTIDE SEQUENCE [LARGE SCALE GENOMIC DNA]</scope>
    <source>
        <strain evidence="6 7">KCTC 33946</strain>
    </source>
</reference>
<dbReference type="PIRSF" id="PIRSF000521">
    <property type="entry name" value="Transaminase_4ab_Lys_Orn"/>
    <property type="match status" value="1"/>
</dbReference>
<comment type="miscellaneous">
    <text evidence="5">May also have succinyldiaminopimelate aminotransferase activity, thus carrying out the corresponding step in lysine biosynthesis.</text>
</comment>
<dbReference type="InterPro" id="IPR015422">
    <property type="entry name" value="PyrdxlP-dep_Trfase_small"/>
</dbReference>
<dbReference type="InterPro" id="IPR049704">
    <property type="entry name" value="Aminotrans_3_PPA_site"/>
</dbReference>
<evidence type="ECO:0000256" key="2">
    <source>
        <dbReference type="ARBA" id="ARBA00022605"/>
    </source>
</evidence>
<comment type="catalytic activity">
    <reaction evidence="5">
        <text>N(2)-acetyl-L-ornithine + 2-oxoglutarate = N-acetyl-L-glutamate 5-semialdehyde + L-glutamate</text>
        <dbReference type="Rhea" id="RHEA:18049"/>
        <dbReference type="ChEBI" id="CHEBI:16810"/>
        <dbReference type="ChEBI" id="CHEBI:29123"/>
        <dbReference type="ChEBI" id="CHEBI:29985"/>
        <dbReference type="ChEBI" id="CHEBI:57805"/>
        <dbReference type="EC" id="2.6.1.11"/>
    </reaction>
</comment>
<keyword evidence="2 5" id="KW-0028">Amino-acid biosynthesis</keyword>
<dbReference type="InterPro" id="IPR004636">
    <property type="entry name" value="AcOrn/SuccOrn_fam"/>
</dbReference>
<dbReference type="EC" id="2.6.1.11" evidence="5"/>
<keyword evidence="7" id="KW-1185">Reference proteome</keyword>
<feature type="binding site" evidence="5">
    <location>
        <begin position="103"/>
        <end position="104"/>
    </location>
    <ligand>
        <name>pyridoxal 5'-phosphate</name>
        <dbReference type="ChEBI" id="CHEBI:597326"/>
    </ligand>
</feature>
<comment type="pathway">
    <text evidence="5">Amino-acid biosynthesis; L-arginine biosynthesis; N(2)-acetyl-L-ornithine from L-glutamate: step 4/4.</text>
</comment>
<organism evidence="6 7">
    <name type="scientific">Metabacillus lacus</name>
    <dbReference type="NCBI Taxonomy" id="1983721"/>
    <lineage>
        <taxon>Bacteria</taxon>
        <taxon>Bacillati</taxon>
        <taxon>Bacillota</taxon>
        <taxon>Bacilli</taxon>
        <taxon>Bacillales</taxon>
        <taxon>Bacillaceae</taxon>
        <taxon>Metabacillus</taxon>
    </lineage>
</organism>
<name>A0A7X2IZ45_9BACI</name>
<keyword evidence="3 5" id="KW-0808">Transferase</keyword>
<feature type="binding site" evidence="5">
    <location>
        <position position="280"/>
    </location>
    <ligand>
        <name>pyridoxal 5'-phosphate</name>
        <dbReference type="ChEBI" id="CHEBI:597326"/>
    </ligand>
</feature>
<dbReference type="GO" id="GO:0005737">
    <property type="term" value="C:cytoplasm"/>
    <property type="evidence" value="ECO:0007669"/>
    <property type="project" value="UniProtKB-SubCell"/>
</dbReference>
<feature type="binding site" evidence="5">
    <location>
        <position position="139"/>
    </location>
    <ligand>
        <name>N(2)-acetyl-L-ornithine</name>
        <dbReference type="ChEBI" id="CHEBI:57805"/>
    </ligand>
</feature>
<comment type="caution">
    <text evidence="6">The sequence shown here is derived from an EMBL/GenBank/DDBJ whole genome shotgun (WGS) entry which is preliminary data.</text>
</comment>
<evidence type="ECO:0000313" key="6">
    <source>
        <dbReference type="EMBL" id="MRX72468.1"/>
    </source>
</evidence>
<dbReference type="PANTHER" id="PTHR11986">
    <property type="entry name" value="AMINOTRANSFERASE CLASS III"/>
    <property type="match status" value="1"/>
</dbReference>
<keyword evidence="4 5" id="KW-0663">Pyridoxal phosphate</keyword>
<dbReference type="Proteomes" id="UP000448867">
    <property type="component" value="Unassembled WGS sequence"/>
</dbReference>
<feature type="modified residue" description="N6-(pyridoxal phosphate)lysine" evidence="5">
    <location>
        <position position="251"/>
    </location>
</feature>
<evidence type="ECO:0000256" key="5">
    <source>
        <dbReference type="HAMAP-Rule" id="MF_01107"/>
    </source>
</evidence>
<comment type="subcellular location">
    <subcellularLocation>
        <location evidence="5">Cytoplasm</location>
    </subcellularLocation>
</comment>
<feature type="binding site" evidence="5">
    <location>
        <begin position="222"/>
        <end position="225"/>
    </location>
    <ligand>
        <name>pyridoxal 5'-phosphate</name>
        <dbReference type="ChEBI" id="CHEBI:597326"/>
    </ligand>
</feature>
<evidence type="ECO:0000256" key="1">
    <source>
        <dbReference type="ARBA" id="ARBA00022576"/>
    </source>
</evidence>
<dbReference type="SUPFAM" id="SSF53383">
    <property type="entry name" value="PLP-dependent transferases"/>
    <property type="match status" value="1"/>
</dbReference>
<comment type="cofactor">
    <cofactor evidence="5">
        <name>pyridoxal 5'-phosphate</name>
        <dbReference type="ChEBI" id="CHEBI:597326"/>
    </cofactor>
    <text evidence="5">Binds 1 pyridoxal phosphate per subunit.</text>
</comment>
<evidence type="ECO:0000256" key="3">
    <source>
        <dbReference type="ARBA" id="ARBA00022679"/>
    </source>
</evidence>
<dbReference type="AlphaFoldDB" id="A0A7X2IZ45"/>
<comment type="similarity">
    <text evidence="5">Belongs to the class-III pyridoxal-phosphate-dependent aminotransferase family. ArgD subfamily.</text>
</comment>
<dbReference type="NCBIfam" id="TIGR00707">
    <property type="entry name" value="argD"/>
    <property type="match status" value="1"/>
</dbReference>
<dbReference type="CDD" id="cd00610">
    <property type="entry name" value="OAT_like"/>
    <property type="match status" value="1"/>
</dbReference>
<dbReference type="PANTHER" id="PTHR11986:SF79">
    <property type="entry name" value="ACETYLORNITHINE AMINOTRANSFERASE, MITOCHONDRIAL"/>
    <property type="match status" value="1"/>
</dbReference>
<accession>A0A7X2IZ45</accession>
<evidence type="ECO:0000256" key="4">
    <source>
        <dbReference type="ARBA" id="ARBA00022898"/>
    </source>
</evidence>
<keyword evidence="5" id="KW-0963">Cytoplasm</keyword>
<dbReference type="GO" id="GO:0003992">
    <property type="term" value="F:N2-acetyl-L-ornithine:2-oxoglutarate 5-aminotransferase activity"/>
    <property type="evidence" value="ECO:0007669"/>
    <property type="project" value="UniProtKB-UniRule"/>
</dbReference>
<dbReference type="Gene3D" id="3.90.1150.10">
    <property type="entry name" value="Aspartate Aminotransferase, domain 1"/>
    <property type="match status" value="1"/>
</dbReference>
<dbReference type="GO" id="GO:0042802">
    <property type="term" value="F:identical protein binding"/>
    <property type="evidence" value="ECO:0007669"/>
    <property type="project" value="TreeGrafter"/>
</dbReference>
<dbReference type="InterPro" id="IPR050103">
    <property type="entry name" value="Class-III_PLP-dep_AT"/>
</dbReference>
<dbReference type="FunFam" id="3.40.640.10:FF:000004">
    <property type="entry name" value="Acetylornithine aminotransferase"/>
    <property type="match status" value="1"/>
</dbReference>
<dbReference type="Gene3D" id="3.40.640.10">
    <property type="entry name" value="Type I PLP-dependent aspartate aminotransferase-like (Major domain)"/>
    <property type="match status" value="1"/>
</dbReference>
<dbReference type="GO" id="GO:0006526">
    <property type="term" value="P:L-arginine biosynthetic process"/>
    <property type="evidence" value="ECO:0007669"/>
    <property type="project" value="UniProtKB-UniRule"/>
</dbReference>
<dbReference type="EMBL" id="WKKI01000016">
    <property type="protein sequence ID" value="MRX72468.1"/>
    <property type="molecule type" value="Genomic_DNA"/>
</dbReference>
<dbReference type="UniPathway" id="UPA00068">
    <property type="reaction ID" value="UER00109"/>
</dbReference>
<dbReference type="NCBIfam" id="NF002797">
    <property type="entry name" value="PRK02936.1"/>
    <property type="match status" value="1"/>
</dbReference>
<keyword evidence="5" id="KW-0055">Arginine biosynthesis</keyword>
<dbReference type="OrthoDB" id="9807885at2"/>
<dbReference type="NCBIfam" id="NF002325">
    <property type="entry name" value="PRK01278.1"/>
    <property type="match status" value="1"/>
</dbReference>
<dbReference type="RefSeq" id="WP_154307634.1">
    <property type="nucleotide sequence ID" value="NZ_WKKI01000016.1"/>
</dbReference>
<dbReference type="GO" id="GO:0030170">
    <property type="term" value="F:pyridoxal phosphate binding"/>
    <property type="evidence" value="ECO:0007669"/>
    <property type="project" value="InterPro"/>
</dbReference>
<gene>
    <name evidence="5" type="primary">argD</name>
    <name evidence="6" type="ORF">GJU40_09955</name>
</gene>
<dbReference type="InterPro" id="IPR015424">
    <property type="entry name" value="PyrdxlP-dep_Trfase"/>
</dbReference>
<sequence>MPDISSVKASSVMGTYNRFPLSIQRGKGTFVWDTEGKKYLDFTSGIAVCNLGHAPQYVQSKISEQLETLWHCSNLYTIPVQEELAAHLTKRSSADKVFFCNSGAEANEAAIKLARKYANDIKGVQNPVIVTFKQSFHGRTLAALSATGQSKIQKGFAPLLTGFRLLPFNDTGALQELNHDGKTCAVLLEMVQGEGGVIPADPLWIQELARSCKEQGILLMVDEVQTGAGRTGSMFAYEHYGISPDVITMAKGLGSGFPIGAMLAKDEAAKAFEAGSHGSTFGGNPLACTAGLATLQYIEENNLLEHAAEMSSYLQQQLQACLSNAGVHAEIRGKGLLLGIVIEEKAAKIAAEALKHEVLLLTAGPDVVRLLPPLNVSREEIDEFILRFKGILDTALYS</sequence>
<dbReference type="PROSITE" id="PS00600">
    <property type="entry name" value="AA_TRANSFER_CLASS_3"/>
    <property type="match status" value="1"/>
</dbReference>
<proteinExistence type="inferred from homology"/>
<comment type="subunit">
    <text evidence="5">Homodimer.</text>
</comment>
<evidence type="ECO:0000313" key="7">
    <source>
        <dbReference type="Proteomes" id="UP000448867"/>
    </source>
</evidence>
<dbReference type="InterPro" id="IPR005814">
    <property type="entry name" value="Aminotrans_3"/>
</dbReference>